<keyword evidence="3" id="KW-1185">Reference proteome</keyword>
<evidence type="ECO:0000313" key="2">
    <source>
        <dbReference type="EMBL" id="CAD6224188.1"/>
    </source>
</evidence>
<dbReference type="Proteomes" id="UP000604825">
    <property type="component" value="Unassembled WGS sequence"/>
</dbReference>
<dbReference type="OrthoDB" id="10666747at2759"/>
<comment type="caution">
    <text evidence="2">The sequence shown here is derived from an EMBL/GenBank/DDBJ whole genome shotgun (WGS) entry which is preliminary data.</text>
</comment>
<dbReference type="EMBL" id="CAJGYO010000004">
    <property type="protein sequence ID" value="CAD6224188.1"/>
    <property type="molecule type" value="Genomic_DNA"/>
</dbReference>
<protein>
    <submittedName>
        <fullName evidence="2">Uncharacterized protein</fullName>
    </submittedName>
</protein>
<dbReference type="AlphaFoldDB" id="A0A811NGJ6"/>
<evidence type="ECO:0000313" key="3">
    <source>
        <dbReference type="Proteomes" id="UP000604825"/>
    </source>
</evidence>
<organism evidence="2 3">
    <name type="scientific">Miscanthus lutarioriparius</name>
    <dbReference type="NCBI Taxonomy" id="422564"/>
    <lineage>
        <taxon>Eukaryota</taxon>
        <taxon>Viridiplantae</taxon>
        <taxon>Streptophyta</taxon>
        <taxon>Embryophyta</taxon>
        <taxon>Tracheophyta</taxon>
        <taxon>Spermatophyta</taxon>
        <taxon>Magnoliopsida</taxon>
        <taxon>Liliopsida</taxon>
        <taxon>Poales</taxon>
        <taxon>Poaceae</taxon>
        <taxon>PACMAD clade</taxon>
        <taxon>Panicoideae</taxon>
        <taxon>Andropogonodae</taxon>
        <taxon>Andropogoneae</taxon>
        <taxon>Saccharinae</taxon>
        <taxon>Miscanthus</taxon>
    </lineage>
</organism>
<proteinExistence type="predicted"/>
<accession>A0A811NGJ6</accession>
<name>A0A811NGJ6_9POAL</name>
<feature type="compositionally biased region" description="Acidic residues" evidence="1">
    <location>
        <begin position="1"/>
        <end position="11"/>
    </location>
</feature>
<reference evidence="2" key="1">
    <citation type="submission" date="2020-10" db="EMBL/GenBank/DDBJ databases">
        <authorList>
            <person name="Han B."/>
            <person name="Lu T."/>
            <person name="Zhao Q."/>
            <person name="Huang X."/>
            <person name="Zhao Y."/>
        </authorList>
    </citation>
    <scope>NUCLEOTIDE SEQUENCE</scope>
</reference>
<gene>
    <name evidence="2" type="ORF">NCGR_LOCUS16497</name>
</gene>
<feature type="region of interest" description="Disordered" evidence="1">
    <location>
        <begin position="1"/>
        <end position="134"/>
    </location>
</feature>
<sequence>MPCSDDDDVGDTPEVASSTTDPPAAAPKRRWNSATARERGRRRHGEQPRGVREVEAPRAGAGVAAQQGEHRGVVRASRGLGGEVGPQPQPRAALPRDAHFAHPPAQHAAEHRVPRLPELGAPRGGEDEDDGDQTALMFCSDEDDDAEVEVEDEEVACCWSWPMMSMAAAADPCWWLPA</sequence>
<evidence type="ECO:0000256" key="1">
    <source>
        <dbReference type="SAM" id="MobiDB-lite"/>
    </source>
</evidence>
<feature type="compositionally biased region" description="Basic and acidic residues" evidence="1">
    <location>
        <begin position="45"/>
        <end position="56"/>
    </location>
</feature>